<protein>
    <submittedName>
        <fullName evidence="1">Uncharacterized protein</fullName>
    </submittedName>
</protein>
<organism evidence="1 2">
    <name type="scientific">Maribacter dokdonensis</name>
    <dbReference type="NCBI Taxonomy" id="320912"/>
    <lineage>
        <taxon>Bacteria</taxon>
        <taxon>Pseudomonadati</taxon>
        <taxon>Bacteroidota</taxon>
        <taxon>Flavobacteriia</taxon>
        <taxon>Flavobacteriales</taxon>
        <taxon>Flavobacteriaceae</taxon>
        <taxon>Maribacter</taxon>
    </lineage>
</organism>
<evidence type="ECO:0000313" key="2">
    <source>
        <dbReference type="Proteomes" id="UP000199574"/>
    </source>
</evidence>
<reference evidence="1 2" key="1">
    <citation type="submission" date="2016-10" db="EMBL/GenBank/DDBJ databases">
        <authorList>
            <person name="Varghese N."/>
            <person name="Submissions S."/>
        </authorList>
    </citation>
    <scope>NUCLEOTIDE SEQUENCE [LARGE SCALE GENOMIC DNA]</scope>
    <source>
        <strain evidence="1 2">MAR_2009_60</strain>
    </source>
</reference>
<sequence length="29" mass="3470">MILNLNHSQSGESKAVRKDAEKKFFNKYW</sequence>
<gene>
    <name evidence="1" type="ORF">SAMN05192545_1963</name>
</gene>
<accession>A0ABY0UJ04</accession>
<name>A0ABY0UJ04_9FLAO</name>
<evidence type="ECO:0000313" key="1">
    <source>
        <dbReference type="EMBL" id="SDS73990.1"/>
    </source>
</evidence>
<dbReference type="EMBL" id="LT629754">
    <property type="protein sequence ID" value="SDS73990.1"/>
    <property type="molecule type" value="Genomic_DNA"/>
</dbReference>
<dbReference type="Proteomes" id="UP000199574">
    <property type="component" value="Chromosome I"/>
</dbReference>
<proteinExistence type="predicted"/>
<keyword evidence="2" id="KW-1185">Reference proteome</keyword>